<dbReference type="Proteomes" id="UP000192722">
    <property type="component" value="Unassembled WGS sequence"/>
</dbReference>
<evidence type="ECO:0000313" key="2">
    <source>
        <dbReference type="Proteomes" id="UP000192722"/>
    </source>
</evidence>
<accession>A0ABX3TUA9</accession>
<organism evidence="1 2">
    <name type="scientific">Rouxiella silvae</name>
    <dbReference type="NCBI Taxonomy" id="1646373"/>
    <lineage>
        <taxon>Bacteria</taxon>
        <taxon>Pseudomonadati</taxon>
        <taxon>Pseudomonadota</taxon>
        <taxon>Gammaproteobacteria</taxon>
        <taxon>Enterobacterales</taxon>
        <taxon>Yersiniaceae</taxon>
        <taxon>Rouxiella</taxon>
    </lineage>
</organism>
<dbReference type="EMBL" id="MRWD01000087">
    <property type="protein sequence ID" value="ORJ18812.1"/>
    <property type="molecule type" value="Genomic_DNA"/>
</dbReference>
<comment type="caution">
    <text evidence="1">The sequence shown here is derived from an EMBL/GenBank/DDBJ whole genome shotgun (WGS) entry which is preliminary data.</text>
</comment>
<proteinExistence type="predicted"/>
<gene>
    <name evidence="1" type="ORF">BS639_23265</name>
</gene>
<keyword evidence="2" id="KW-1185">Reference proteome</keyword>
<reference evidence="1 2" key="1">
    <citation type="journal article" date="2017" name="Int. J. Syst. Evol. Microbiol.">
        <title>Rouxiella badensis sp. nov. and Rouxiella silvae sp. nov. isolated from peat bog soil in Germany and emendation of the genus description.</title>
        <authorList>
            <person name="Le Fleche-Mateos A."/>
            <person name="Kugler J.H."/>
            <person name="Hansen S.H."/>
            <person name="Syldatk C."/>
            <person name="Hausmann R."/>
            <person name="Lomprez F."/>
            <person name="Vandenbogaert M."/>
            <person name="Manuguerra J.C."/>
            <person name="Grimont P.A."/>
        </authorList>
    </citation>
    <scope>NUCLEOTIDE SEQUENCE [LARGE SCALE GENOMIC DNA]</scope>
    <source>
        <strain evidence="1 2">213</strain>
    </source>
</reference>
<evidence type="ECO:0000313" key="1">
    <source>
        <dbReference type="EMBL" id="ORJ18812.1"/>
    </source>
</evidence>
<protein>
    <submittedName>
        <fullName evidence="1">Uncharacterized protein</fullName>
    </submittedName>
</protein>
<name>A0ABX3TUA9_9GAMM</name>
<sequence length="60" mass="6358">MKAFPEDGAGGTLRRGRGNKVYLKEQASIVSATAALTVCAEVTPKNAGSMKVRPFTTRMS</sequence>
<dbReference type="RefSeq" id="WP_084984476.1">
    <property type="nucleotide sequence ID" value="NZ_CBCSCF010000008.1"/>
</dbReference>